<dbReference type="PANTHER" id="PTHR44196">
    <property type="entry name" value="DEHYDROGENASE/REDUCTASE SDR FAMILY MEMBER 7B"/>
    <property type="match status" value="1"/>
</dbReference>
<keyword evidence="2" id="KW-0560">Oxidoreductase</keyword>
<dbReference type="Gene3D" id="3.40.50.720">
    <property type="entry name" value="NAD(P)-binding Rossmann-like Domain"/>
    <property type="match status" value="1"/>
</dbReference>
<dbReference type="PRINTS" id="PR00081">
    <property type="entry name" value="GDHRDH"/>
</dbReference>
<dbReference type="InterPro" id="IPR036291">
    <property type="entry name" value="NAD(P)-bd_dom_sf"/>
</dbReference>
<evidence type="ECO:0000256" key="3">
    <source>
        <dbReference type="RuleBase" id="RU000363"/>
    </source>
</evidence>
<evidence type="ECO:0000313" key="5">
    <source>
        <dbReference type="Proteomes" id="UP000741863"/>
    </source>
</evidence>
<dbReference type="PANTHER" id="PTHR44196:SF1">
    <property type="entry name" value="DEHYDROGENASE_REDUCTASE SDR FAMILY MEMBER 7B"/>
    <property type="match status" value="1"/>
</dbReference>
<comment type="caution">
    <text evidence="4">The sequence shown here is derived from an EMBL/GenBank/DDBJ whole genome shotgun (WGS) entry which is preliminary data.</text>
</comment>
<accession>A0ABS2PAV5</accession>
<dbReference type="PRINTS" id="PR00080">
    <property type="entry name" value="SDRFAMILY"/>
</dbReference>
<gene>
    <name evidence="4" type="ORF">JOD17_001623</name>
</gene>
<dbReference type="SUPFAM" id="SSF51735">
    <property type="entry name" value="NAD(P)-binding Rossmann-fold domains"/>
    <property type="match status" value="1"/>
</dbReference>
<dbReference type="Pfam" id="PF00106">
    <property type="entry name" value="adh_short"/>
    <property type="match status" value="1"/>
</dbReference>
<dbReference type="Proteomes" id="UP000741863">
    <property type="component" value="Unassembled WGS sequence"/>
</dbReference>
<evidence type="ECO:0000256" key="2">
    <source>
        <dbReference type="ARBA" id="ARBA00023002"/>
    </source>
</evidence>
<evidence type="ECO:0000256" key="1">
    <source>
        <dbReference type="ARBA" id="ARBA00006484"/>
    </source>
</evidence>
<reference evidence="4 5" key="1">
    <citation type="submission" date="2021-01" db="EMBL/GenBank/DDBJ databases">
        <title>Genomic Encyclopedia of Type Strains, Phase IV (KMG-IV): sequencing the most valuable type-strain genomes for metagenomic binning, comparative biology and taxonomic classification.</title>
        <authorList>
            <person name="Goeker M."/>
        </authorList>
    </citation>
    <scope>NUCLEOTIDE SEQUENCE [LARGE SCALE GENOMIC DNA]</scope>
    <source>
        <strain evidence="4 5">DSM 25540</strain>
    </source>
</reference>
<name>A0ABS2PAV5_9BACL</name>
<evidence type="ECO:0000313" key="4">
    <source>
        <dbReference type="EMBL" id="MBM7632529.1"/>
    </source>
</evidence>
<keyword evidence="5" id="KW-1185">Reference proteome</keyword>
<proteinExistence type="inferred from homology"/>
<organism evidence="4 5">
    <name type="scientific">Geomicrobium sediminis</name>
    <dbReference type="NCBI Taxonomy" id="1347788"/>
    <lineage>
        <taxon>Bacteria</taxon>
        <taxon>Bacillati</taxon>
        <taxon>Bacillota</taxon>
        <taxon>Bacilli</taxon>
        <taxon>Bacillales</taxon>
        <taxon>Geomicrobium</taxon>
    </lineage>
</organism>
<dbReference type="InterPro" id="IPR002347">
    <property type="entry name" value="SDR_fam"/>
</dbReference>
<protein>
    <submittedName>
        <fullName evidence="4">Short-subunit dehydrogenase</fullName>
    </submittedName>
</protein>
<dbReference type="EMBL" id="JAFBEC010000004">
    <property type="protein sequence ID" value="MBM7632529.1"/>
    <property type="molecule type" value="Genomic_DNA"/>
</dbReference>
<comment type="similarity">
    <text evidence="1 3">Belongs to the short-chain dehydrogenases/reductases (SDR) family.</text>
</comment>
<dbReference type="RefSeq" id="WP_204696835.1">
    <property type="nucleotide sequence ID" value="NZ_JAFBEC010000004.1"/>
</dbReference>
<sequence length="266" mass="30217">MNQLVEALLFPKTSLNERQIAKAFNKKTILISGASSGIGKEMAFLFANATCHLLLVARDHERLDEVKRVVEQKQNATVSIYALDLRDELAREHFLHTIKKETDGIDVLLSNAGLSIRRSIYESLDRFHDVKRTLNINYEAPVMIVMSMLPLLEKRGGQIVNVSTINCQLPPMPHFAAYQASKSAFDTWLRSVTPEVKKRGMNVTSIYLPLVRTPMIAPTTHYEKMPAMSPEQAAIKIIDATIKQKKCYEPWWLTFAKLYSSRKVNL</sequence>